<name>A0AAW0QYJ1_9PEZI</name>
<dbReference type="PANTHER" id="PTHR32027:SF0">
    <property type="entry name" value="CYTOSINE DEAMINASE"/>
    <property type="match status" value="1"/>
</dbReference>
<evidence type="ECO:0000313" key="1">
    <source>
        <dbReference type="EMBL" id="KAK8120050.1"/>
    </source>
</evidence>
<dbReference type="GO" id="GO:0016814">
    <property type="term" value="F:hydrolase activity, acting on carbon-nitrogen (but not peptide) bonds, in cyclic amidines"/>
    <property type="evidence" value="ECO:0007669"/>
    <property type="project" value="TreeGrafter"/>
</dbReference>
<dbReference type="InterPro" id="IPR052349">
    <property type="entry name" value="Metallo-hydrolase_Enzymes"/>
</dbReference>
<dbReference type="InterPro" id="IPR032466">
    <property type="entry name" value="Metal_Hydrolase"/>
</dbReference>
<accession>A0AAW0QYJ1</accession>
<keyword evidence="2" id="KW-1185">Reference proteome</keyword>
<comment type="caution">
    <text evidence="1">The sequence shown here is derived from an EMBL/GenBank/DDBJ whole genome shotgun (WGS) entry which is preliminary data.</text>
</comment>
<dbReference type="AlphaFoldDB" id="A0AAW0QYJ1"/>
<gene>
    <name evidence="1" type="ORF">PG999_004170</name>
</gene>
<dbReference type="Proteomes" id="UP001392437">
    <property type="component" value="Unassembled WGS sequence"/>
</dbReference>
<dbReference type="SUPFAM" id="SSF51556">
    <property type="entry name" value="Metallo-dependent hydrolases"/>
    <property type="match status" value="1"/>
</dbReference>
<dbReference type="Gene3D" id="3.20.20.140">
    <property type="entry name" value="Metal-dependent hydrolases"/>
    <property type="match status" value="1"/>
</dbReference>
<proteinExistence type="predicted"/>
<protein>
    <recommendedName>
        <fullName evidence="3">Cytosine/adenosine deaminase</fullName>
    </recommendedName>
</protein>
<evidence type="ECO:0000313" key="2">
    <source>
        <dbReference type="Proteomes" id="UP001392437"/>
    </source>
</evidence>
<dbReference type="PANTHER" id="PTHR32027">
    <property type="entry name" value="CYTOSINE DEAMINASE"/>
    <property type="match status" value="1"/>
</dbReference>
<evidence type="ECO:0008006" key="3">
    <source>
        <dbReference type="Google" id="ProtNLM"/>
    </source>
</evidence>
<organism evidence="1 2">
    <name type="scientific">Apiospora kogelbergensis</name>
    <dbReference type="NCBI Taxonomy" id="1337665"/>
    <lineage>
        <taxon>Eukaryota</taxon>
        <taxon>Fungi</taxon>
        <taxon>Dikarya</taxon>
        <taxon>Ascomycota</taxon>
        <taxon>Pezizomycotina</taxon>
        <taxon>Sordariomycetes</taxon>
        <taxon>Xylariomycetidae</taxon>
        <taxon>Amphisphaeriales</taxon>
        <taxon>Apiosporaceae</taxon>
        <taxon>Apiospora</taxon>
    </lineage>
</organism>
<reference evidence="1 2" key="1">
    <citation type="submission" date="2023-01" db="EMBL/GenBank/DDBJ databases">
        <title>Analysis of 21 Apiospora genomes using comparative genomics revels a genus with tremendous synthesis potential of carbohydrate active enzymes and secondary metabolites.</title>
        <authorList>
            <person name="Sorensen T."/>
        </authorList>
    </citation>
    <scope>NUCLEOTIDE SEQUENCE [LARGE SCALE GENOMIC DNA]</scope>
    <source>
        <strain evidence="1 2">CBS 117206</strain>
    </source>
</reference>
<sequence length="461" mass="50424">MKLENVILANEPGGARWDLEVSDGVLQSKGATNAAPDAPSSLLLPPLCHPHVHLDKPYILTCNHGLSAHHPDYTDLAPRSGSFDEALSNTSKAKERYTAQDVYLRGSQFVATSYQQGVTSMRAFVEVDHVTGTLPLQAVIRLKQDFSHLVQLQICAFAQDPVFSTGHGQENRSILEKALRDYGSDIEALGSTPYVESSQEDSIRNIDWAIRTALEHHVHLDFHLDYNLDSSAAFLVEPVIRLLTEHQWTRRADKSKTIVIGHCSHLSTLPAQKMLDIADGIRQQDLAVHFVGLPTSDLFMMGRPTDEQTAPHSRPRGTLQVPSMIRDVGLAACLGVNNVGNAFTPYGTGDPLQLACWGVGLYQAGTVDDAELLFSCVSSRAREAIGLSNTGYGGGMEKGTAWRPMLLVENTKTMRVPPRPGCPEVPIPARQRVSIKDVVWDPPESSLRSVVSCAHACQTNR</sequence>
<dbReference type="EMBL" id="JAQQWP010000004">
    <property type="protein sequence ID" value="KAK8120050.1"/>
    <property type="molecule type" value="Genomic_DNA"/>
</dbReference>